<dbReference type="STRING" id="65357.A0A024G7E2"/>
<keyword evidence="3 5" id="KW-1133">Transmembrane helix</keyword>
<comment type="subcellular location">
    <subcellularLocation>
        <location evidence="1">Membrane</location>
        <topology evidence="1">Multi-pass membrane protein</topology>
    </subcellularLocation>
</comment>
<feature type="transmembrane region" description="Helical" evidence="5">
    <location>
        <begin position="190"/>
        <end position="208"/>
    </location>
</feature>
<dbReference type="GO" id="GO:0015179">
    <property type="term" value="F:L-amino acid transmembrane transporter activity"/>
    <property type="evidence" value="ECO:0007669"/>
    <property type="project" value="TreeGrafter"/>
</dbReference>
<accession>A0A024G7E2</accession>
<feature type="transmembrane region" description="Helical" evidence="5">
    <location>
        <begin position="220"/>
        <end position="243"/>
    </location>
</feature>
<dbReference type="OrthoDB" id="40134at2759"/>
<dbReference type="InParanoid" id="A0A024G7E2"/>
<proteinExistence type="predicted"/>
<feature type="transmembrane region" description="Helical" evidence="5">
    <location>
        <begin position="12"/>
        <end position="33"/>
    </location>
</feature>
<evidence type="ECO:0000256" key="5">
    <source>
        <dbReference type="SAM" id="Phobius"/>
    </source>
</evidence>
<evidence type="ECO:0000313" key="7">
    <source>
        <dbReference type="EMBL" id="CCI42673.1"/>
    </source>
</evidence>
<evidence type="ECO:0000256" key="4">
    <source>
        <dbReference type="ARBA" id="ARBA00023136"/>
    </source>
</evidence>
<keyword evidence="4 5" id="KW-0472">Membrane</keyword>
<evidence type="ECO:0000259" key="6">
    <source>
        <dbReference type="Pfam" id="PF01490"/>
    </source>
</evidence>
<feature type="transmembrane region" description="Helical" evidence="5">
    <location>
        <begin position="87"/>
        <end position="112"/>
    </location>
</feature>
<dbReference type="GO" id="GO:0005774">
    <property type="term" value="C:vacuolar membrane"/>
    <property type="evidence" value="ECO:0007669"/>
    <property type="project" value="TreeGrafter"/>
</dbReference>
<feature type="transmembrane region" description="Helical" evidence="5">
    <location>
        <begin position="149"/>
        <end position="170"/>
    </location>
</feature>
<reference evidence="7 8" key="1">
    <citation type="submission" date="2012-05" db="EMBL/GenBank/DDBJ databases">
        <title>Recombination and specialization in a pathogen metapopulation.</title>
        <authorList>
            <person name="Gardiner A."/>
            <person name="Kemen E."/>
            <person name="Schultz-Larsen T."/>
            <person name="MacLean D."/>
            <person name="Van Oosterhout C."/>
            <person name="Jones J.D.G."/>
        </authorList>
    </citation>
    <scope>NUCLEOTIDE SEQUENCE [LARGE SCALE GENOMIC DNA]</scope>
    <source>
        <strain evidence="7 8">Ac Nc2</strain>
    </source>
</reference>
<feature type="transmembrane region" description="Helical" evidence="5">
    <location>
        <begin position="39"/>
        <end position="66"/>
    </location>
</feature>
<dbReference type="AlphaFoldDB" id="A0A024G7E2"/>
<protein>
    <recommendedName>
        <fullName evidence="6">Amino acid transporter transmembrane domain-containing protein</fullName>
    </recommendedName>
</protein>
<name>A0A024G7E2_9STRA</name>
<evidence type="ECO:0000256" key="2">
    <source>
        <dbReference type="ARBA" id="ARBA00022692"/>
    </source>
</evidence>
<dbReference type="PANTHER" id="PTHR22950:SF349">
    <property type="entry name" value="AMINO ACID TRANSPORTER TRANSMEMBRANE DOMAIN-CONTAINING PROTEIN"/>
    <property type="match status" value="1"/>
</dbReference>
<dbReference type="EMBL" id="CAIX01000037">
    <property type="protein sequence ID" value="CCI42673.1"/>
    <property type="molecule type" value="Genomic_DNA"/>
</dbReference>
<dbReference type="Proteomes" id="UP000053237">
    <property type="component" value="Unassembled WGS sequence"/>
</dbReference>
<dbReference type="Pfam" id="PF01490">
    <property type="entry name" value="Aa_trans"/>
    <property type="match status" value="1"/>
</dbReference>
<keyword evidence="8" id="KW-1185">Reference proteome</keyword>
<organism evidence="7 8">
    <name type="scientific">Albugo candida</name>
    <dbReference type="NCBI Taxonomy" id="65357"/>
    <lineage>
        <taxon>Eukaryota</taxon>
        <taxon>Sar</taxon>
        <taxon>Stramenopiles</taxon>
        <taxon>Oomycota</taxon>
        <taxon>Peronosporomycetes</taxon>
        <taxon>Albuginales</taxon>
        <taxon>Albuginaceae</taxon>
        <taxon>Albugo</taxon>
    </lineage>
</organism>
<evidence type="ECO:0000256" key="3">
    <source>
        <dbReference type="ARBA" id="ARBA00022989"/>
    </source>
</evidence>
<feature type="transmembrane region" description="Helical" evidence="5">
    <location>
        <begin position="124"/>
        <end position="142"/>
    </location>
</feature>
<comment type="caution">
    <text evidence="7">The sequence shown here is derived from an EMBL/GenBank/DDBJ whole genome shotgun (WGS) entry which is preliminary data.</text>
</comment>
<evidence type="ECO:0000313" key="8">
    <source>
        <dbReference type="Proteomes" id="UP000053237"/>
    </source>
</evidence>
<feature type="transmembrane region" description="Helical" evidence="5">
    <location>
        <begin position="382"/>
        <end position="403"/>
    </location>
</feature>
<feature type="transmembrane region" description="Helical" evidence="5">
    <location>
        <begin position="409"/>
        <end position="428"/>
    </location>
</feature>
<dbReference type="InterPro" id="IPR013057">
    <property type="entry name" value="AA_transpt_TM"/>
</dbReference>
<feature type="domain" description="Amino acid transporter transmembrane" evidence="6">
    <location>
        <begin position="14"/>
        <end position="457"/>
    </location>
</feature>
<gene>
    <name evidence="7" type="ORF">BN9_034570</name>
</gene>
<evidence type="ECO:0000256" key="1">
    <source>
        <dbReference type="ARBA" id="ARBA00004141"/>
    </source>
</evidence>
<feature type="transmembrane region" description="Helical" evidence="5">
    <location>
        <begin position="440"/>
        <end position="460"/>
    </location>
</feature>
<dbReference type="PANTHER" id="PTHR22950">
    <property type="entry name" value="AMINO ACID TRANSPORTER"/>
    <property type="match status" value="1"/>
</dbReference>
<feature type="transmembrane region" description="Helical" evidence="5">
    <location>
        <begin position="274"/>
        <end position="301"/>
    </location>
</feature>
<keyword evidence="2 5" id="KW-0812">Transmembrane</keyword>
<sequence>MGKAFFTLEDAKISFSLFCCVYGIGTLGMPGNFARAGPYLATIAMAFMAFANIYASVCCSKVLLGAPRTVKTYSDLGQWCMGTFGRYLVVFAQMANCLLIPCAFLVLGGTLLVDLFPGTLSSSVWIIFMAASLLPICLTPTLKEGASAAFAGCAGTIIADAIGISVLLYGMKGHPSVPEPDLAFKQIAGAFGNLSLAYGAGIVIPALQRQHSDPTRMPRVVGVTLIFVSCLFLTIASTGYSAVGCQVASNLLFAIFPDPAAGLSLMGFRPNKGAVVIAFLFMQLHITIAFGVLVYPAFYMLERFLLGMHKPHNSIADAGHPDYNEFATPSAAIMTLEPAIERHSSKASITSFADLEQTCDDDDSYAAELAEYSKPSNAIRFVLLRITVVAILVAVAILFKDHFREFTDFIGASAVTLTCIILPIVFYLKKNREQVSLIEKILGCLVVMICGFLGCYVTYISGEELFSPVDTSIKFPFCPPKYQAKVYYNATETSQAAPFGL</sequence>